<reference evidence="3 4" key="1">
    <citation type="submission" date="2018-06" db="EMBL/GenBank/DDBJ databases">
        <authorList>
            <consortium name="Pathogen Informatics"/>
            <person name="Doyle S."/>
        </authorList>
    </citation>
    <scope>NUCLEOTIDE SEQUENCE [LARGE SCALE GENOMIC DNA]</scope>
    <source>
        <strain evidence="3 4">NCTC7807</strain>
    </source>
</reference>
<keyword evidence="3" id="KW-0436">Ligase</keyword>
<dbReference type="InterPro" id="IPR014145">
    <property type="entry name" value="LigD_pol_dom"/>
</dbReference>
<evidence type="ECO:0000313" key="4">
    <source>
        <dbReference type="Proteomes" id="UP000254150"/>
    </source>
</evidence>
<protein>
    <submittedName>
        <fullName evidence="3">ATP-dependent DNA ligase</fullName>
        <ecNumber evidence="3">6.5.1.1</ecNumber>
    </submittedName>
</protein>
<dbReference type="GO" id="GO:0003910">
    <property type="term" value="F:DNA ligase (ATP) activity"/>
    <property type="evidence" value="ECO:0007669"/>
    <property type="project" value="UniProtKB-EC"/>
</dbReference>
<dbReference type="InterPro" id="IPR052171">
    <property type="entry name" value="NHEJ_LigD"/>
</dbReference>
<feature type="region of interest" description="Disordered" evidence="1">
    <location>
        <begin position="281"/>
        <end position="300"/>
    </location>
</feature>
<dbReference type="Proteomes" id="UP000254150">
    <property type="component" value="Unassembled WGS sequence"/>
</dbReference>
<dbReference type="RefSeq" id="WP_100452841.1">
    <property type="nucleotide sequence ID" value="NZ_UHID01000009.1"/>
</dbReference>
<organism evidence="3 4">
    <name type="scientific">Streptomyces griseus</name>
    <dbReference type="NCBI Taxonomy" id="1911"/>
    <lineage>
        <taxon>Bacteria</taxon>
        <taxon>Bacillati</taxon>
        <taxon>Actinomycetota</taxon>
        <taxon>Actinomycetes</taxon>
        <taxon>Kitasatosporales</taxon>
        <taxon>Streptomycetaceae</taxon>
        <taxon>Streptomyces</taxon>
    </lineage>
</organism>
<accession>A0A380PC30</accession>
<gene>
    <name evidence="3" type="ORF">NCTC7807_05928</name>
</gene>
<dbReference type="EC" id="6.5.1.1" evidence="3"/>
<sequence length="315" mass="34435">MSGGQGAGEDGERLRVGRRALTVHRPGKVLYPGDGLTKGDVVGYYRAVAPHMVPHLRERPLMLERHPEGVGEQPHFMQKNAGAHYPGWVRRAPMAKEGGGTVDHPVCDDAATLVYLADQAALTFHRWLSTVGRPHHPDLLVLDLDPPGDDFAAVREAALRFRDLLAEVELDPLLMTTGSRGLHLVVRLDGRAGHDTVRAFAQDAAELLASRHPDRLTTAVRKGRRGDRLFLDSGRNAYAQTAVAPWSLRSRPGAPVAAPLTWEQLDDPGLDARTFSLRDPDGVHAHAASRPWARPPRPRGIAAAARRLEKLRRGG</sequence>
<name>A0A380PC30_STRGR</name>
<feature type="domain" description="DNA ligase D polymerase" evidence="2">
    <location>
        <begin position="37"/>
        <end position="278"/>
    </location>
</feature>
<dbReference type="AlphaFoldDB" id="A0A380PC30"/>
<dbReference type="EMBL" id="UHID01000009">
    <property type="protein sequence ID" value="SUP62753.1"/>
    <property type="molecule type" value="Genomic_DNA"/>
</dbReference>
<evidence type="ECO:0000313" key="3">
    <source>
        <dbReference type="EMBL" id="SUP62753.1"/>
    </source>
</evidence>
<dbReference type="Pfam" id="PF21686">
    <property type="entry name" value="LigD_Prim-Pol"/>
    <property type="match status" value="1"/>
</dbReference>
<proteinExistence type="predicted"/>
<dbReference type="PANTHER" id="PTHR42705">
    <property type="entry name" value="BIFUNCTIONAL NON-HOMOLOGOUS END JOINING PROTEIN LIGD"/>
    <property type="match status" value="1"/>
</dbReference>
<dbReference type="GeneID" id="95071985"/>
<dbReference type="NCBIfam" id="TIGR02778">
    <property type="entry name" value="ligD_pol"/>
    <property type="match status" value="1"/>
</dbReference>
<evidence type="ECO:0000259" key="2">
    <source>
        <dbReference type="Pfam" id="PF21686"/>
    </source>
</evidence>
<evidence type="ECO:0000256" key="1">
    <source>
        <dbReference type="SAM" id="MobiDB-lite"/>
    </source>
</evidence>
<dbReference type="PANTHER" id="PTHR42705:SF2">
    <property type="entry name" value="BIFUNCTIONAL NON-HOMOLOGOUS END JOINING PROTEIN LIGD"/>
    <property type="match status" value="1"/>
</dbReference>
<dbReference type="Gene3D" id="3.90.920.10">
    <property type="entry name" value="DNA primase, PRIM domain"/>
    <property type="match status" value="1"/>
</dbReference>